<evidence type="ECO:0000256" key="3">
    <source>
        <dbReference type="ARBA" id="ARBA00022801"/>
    </source>
</evidence>
<dbReference type="InterPro" id="IPR000602">
    <property type="entry name" value="Glyco_hydro_38_N"/>
</dbReference>
<keyword evidence="7" id="KW-1185">Reference proteome</keyword>
<dbReference type="Gene3D" id="2.70.98.30">
    <property type="entry name" value="Golgi alpha-mannosidase II, domain 4"/>
    <property type="match status" value="1"/>
</dbReference>
<reference evidence="6 7" key="1">
    <citation type="journal article" date="2023" name="Genome Announc.">
        <title>Pan-Genome Analyses of the Genus Cohnella and Proposal of the Novel Species Cohnella silvisoli sp. nov., Isolated from Forest Soil.</title>
        <authorList>
            <person name="Wang C."/>
            <person name="Mao L."/>
            <person name="Bao G."/>
            <person name="Zhu H."/>
        </authorList>
    </citation>
    <scope>NUCLEOTIDE SEQUENCE [LARGE SCALE GENOMIC DNA]</scope>
    <source>
        <strain evidence="6 7">NL03-T5-1</strain>
    </source>
</reference>
<dbReference type="InterPro" id="IPR011013">
    <property type="entry name" value="Gal_mutarotase_sf_dom"/>
</dbReference>
<evidence type="ECO:0000256" key="1">
    <source>
        <dbReference type="ARBA" id="ARBA00009792"/>
    </source>
</evidence>
<dbReference type="InterPro" id="IPR011682">
    <property type="entry name" value="Glyco_hydro_38_C"/>
</dbReference>
<evidence type="ECO:0000256" key="2">
    <source>
        <dbReference type="ARBA" id="ARBA00022723"/>
    </source>
</evidence>
<dbReference type="InterPro" id="IPR041509">
    <property type="entry name" value="GH38_beta-1"/>
</dbReference>
<dbReference type="CDD" id="cd10814">
    <property type="entry name" value="GH38N_AMII_SpGH38_like"/>
    <property type="match status" value="1"/>
</dbReference>
<proteinExistence type="inferred from homology"/>
<comment type="similarity">
    <text evidence="1">Belongs to the glycosyl hydrolase 38 family.</text>
</comment>
<evidence type="ECO:0000256" key="4">
    <source>
        <dbReference type="ARBA" id="ARBA00023295"/>
    </source>
</evidence>
<keyword evidence="2" id="KW-0479">Metal-binding</keyword>
<dbReference type="Gene3D" id="2.60.40.2210">
    <property type="match status" value="1"/>
</dbReference>
<dbReference type="Pfam" id="PF09261">
    <property type="entry name" value="Alpha-mann_mid"/>
    <property type="match status" value="1"/>
</dbReference>
<comment type="caution">
    <text evidence="6">The sequence shown here is derived from an EMBL/GenBank/DDBJ whole genome shotgun (WGS) entry which is preliminary data.</text>
</comment>
<gene>
    <name evidence="6" type="ORF">QJS35_25905</name>
</gene>
<dbReference type="PANTHER" id="PTHR46017:SF2">
    <property type="entry name" value="MANNOSYLGLYCERATE HYDROLASE"/>
    <property type="match status" value="1"/>
</dbReference>
<name>A0ABV1L0C8_9BACL</name>
<evidence type="ECO:0000259" key="5">
    <source>
        <dbReference type="SMART" id="SM00872"/>
    </source>
</evidence>
<keyword evidence="4" id="KW-0326">Glycosidase</keyword>
<feature type="domain" description="Glycoside hydrolase family 38 central" evidence="5">
    <location>
        <begin position="297"/>
        <end position="370"/>
    </location>
</feature>
<evidence type="ECO:0000313" key="7">
    <source>
        <dbReference type="Proteomes" id="UP001493487"/>
    </source>
</evidence>
<dbReference type="SUPFAM" id="SSF74650">
    <property type="entry name" value="Galactose mutarotase-like"/>
    <property type="match status" value="1"/>
</dbReference>
<dbReference type="InterPro" id="IPR027291">
    <property type="entry name" value="Glyco_hydro_38_N_sf"/>
</dbReference>
<dbReference type="Proteomes" id="UP001493487">
    <property type="component" value="Unassembled WGS sequence"/>
</dbReference>
<dbReference type="InterPro" id="IPR028995">
    <property type="entry name" value="Glyco_hydro_57/38_cen_sf"/>
</dbReference>
<evidence type="ECO:0000313" key="6">
    <source>
        <dbReference type="EMBL" id="MEQ4485820.1"/>
    </source>
</evidence>
<dbReference type="GO" id="GO:0016787">
    <property type="term" value="F:hydrolase activity"/>
    <property type="evidence" value="ECO:0007669"/>
    <property type="project" value="UniProtKB-KW"/>
</dbReference>
<organism evidence="6 7">
    <name type="scientific">Cohnella silvisoli</name>
    <dbReference type="NCBI Taxonomy" id="2873699"/>
    <lineage>
        <taxon>Bacteria</taxon>
        <taxon>Bacillati</taxon>
        <taxon>Bacillota</taxon>
        <taxon>Bacilli</taxon>
        <taxon>Bacillales</taxon>
        <taxon>Paenibacillaceae</taxon>
        <taxon>Cohnella</taxon>
    </lineage>
</organism>
<dbReference type="PANTHER" id="PTHR46017">
    <property type="entry name" value="ALPHA-MANNOSIDASE 2C1"/>
    <property type="match status" value="1"/>
</dbReference>
<accession>A0ABV1L0C8</accession>
<dbReference type="InterPro" id="IPR015341">
    <property type="entry name" value="Glyco_hydro_38_cen"/>
</dbReference>
<dbReference type="RefSeq" id="WP_232188589.1">
    <property type="nucleotide sequence ID" value="NZ_JAIOAP010000016.1"/>
</dbReference>
<dbReference type="Pfam" id="PF01074">
    <property type="entry name" value="Glyco_hydro_38N"/>
    <property type="match status" value="1"/>
</dbReference>
<protein>
    <submittedName>
        <fullName evidence="6">Glycoside hydrolase family 38 C-terminal domain-containing protein</fullName>
    </submittedName>
</protein>
<dbReference type="Gene3D" id="3.20.110.10">
    <property type="entry name" value="Glycoside hydrolase 38, N terminal domain"/>
    <property type="match status" value="1"/>
</dbReference>
<dbReference type="EMBL" id="JASKHM010000017">
    <property type="protein sequence ID" value="MEQ4485820.1"/>
    <property type="molecule type" value="Genomic_DNA"/>
</dbReference>
<dbReference type="Pfam" id="PF07748">
    <property type="entry name" value="Glyco_hydro_38C"/>
    <property type="match status" value="1"/>
</dbReference>
<sequence>MTEKKTVHIISHSHWDREWYLPFEKFRIRLVELMDKVIGLLESNESDFHYFHLDGHVLLVEDYLEIRPEMAERIKLLIRAKKLFIGPWYVLQDAFLTSGEAQLRNLQLGIERAEQLGGSTGVGYFPDTFGNISQSAQILKGFEIDTAVFGRGINAIAENNTVQNDGNEGYRSELWWEGPDGSKILSVFLANWYHNGMELPVDSEAAKVRAAVTLGNVERFAGTDQLLLLNGCDHQPVQTDVGPAIQALNDNVPGYRFIHSNFPDYLNAIAPYAAGFQTVYGELTSQETDGWATLVNTASSRLYLKQWNAKVQNELERWAEPFSAIAWKLGEAYPEAFMDHAWKLLLQNHPHDSICGCSLDEVHEEMVVRFKKAHQIAAALSEKSLASIAGHIDTASLSTERENAIAIVVFNPLGWMRDDWVEAQLDVPDEMDFNHWVLLDPEGNQMPYHVEDLGWTHGFTLPDDRFRIPWVKRRYLLKIQAQRIPAVGYATFMLTKVDEAQAERLDSSFEPDSIGEPAAADKEEMSLENEYISVAAASDGSLSLLEKHTGKRYEELLVFEDAGDIGNEYMYKEPEDKQRITTKGTKARISRISPTEMLIIHEMDIPLQRNGQSRSQERIGLKLEVLLTLRPGARRVEVVVKGNNAAKDHRLRALFPTDLTTDICCADAPFDVVRRKIQPWSGWENPNRADRMQTFVDVSDERQGLMVAARGLPEYEVLRDGRNTVALTLLRCVGELGDWNVFATPEAQCLGTFSAEFAIVPHEGDYVQGIREAHAFQTPLRAVTTSVHKGSFPCKQSWVSVDHPALWVTSLKKTRAGDDLSLRFVNLTSESVAVSITGESMDGRLSVGEALLNEKCIGQHAVENNALPLTVPAKKIISLLI</sequence>
<dbReference type="SUPFAM" id="SSF88713">
    <property type="entry name" value="Glycoside hydrolase/deacetylase"/>
    <property type="match status" value="1"/>
</dbReference>
<dbReference type="Pfam" id="PF18438">
    <property type="entry name" value="Glyco_hydro_38"/>
    <property type="match status" value="1"/>
</dbReference>
<dbReference type="SMART" id="SM00872">
    <property type="entry name" value="Alpha-mann_mid"/>
    <property type="match status" value="1"/>
</dbReference>
<dbReference type="InterPro" id="IPR011330">
    <property type="entry name" value="Glyco_hydro/deAcase_b/a-brl"/>
</dbReference>
<dbReference type="SUPFAM" id="SSF88688">
    <property type="entry name" value="Families 57/38 glycoside transferase middle domain"/>
    <property type="match status" value="1"/>
</dbReference>
<dbReference type="Gene3D" id="1.20.1270.50">
    <property type="entry name" value="Glycoside hydrolase family 38, central domain"/>
    <property type="match status" value="1"/>
</dbReference>
<dbReference type="InterPro" id="IPR037094">
    <property type="entry name" value="Glyco_hydro_38_cen_sf"/>
</dbReference>
<keyword evidence="3 6" id="KW-0378">Hydrolase</keyword>